<evidence type="ECO:0000313" key="3">
    <source>
        <dbReference type="Proteomes" id="UP000253208"/>
    </source>
</evidence>
<dbReference type="AlphaFoldDB" id="A0A367FU90"/>
<protein>
    <submittedName>
        <fullName evidence="2">Uncharacterized protein</fullName>
    </submittedName>
</protein>
<proteinExistence type="predicted"/>
<dbReference type="GeneID" id="79854904"/>
<accession>A0A367FU90</accession>
<keyword evidence="1" id="KW-0472">Membrane</keyword>
<organism evidence="2 3">
    <name type="scientific">Blautia obeum</name>
    <dbReference type="NCBI Taxonomy" id="40520"/>
    <lineage>
        <taxon>Bacteria</taxon>
        <taxon>Bacillati</taxon>
        <taxon>Bacillota</taxon>
        <taxon>Clostridia</taxon>
        <taxon>Lachnospirales</taxon>
        <taxon>Lachnospiraceae</taxon>
        <taxon>Blautia</taxon>
    </lineage>
</organism>
<feature type="transmembrane region" description="Helical" evidence="1">
    <location>
        <begin position="238"/>
        <end position="255"/>
    </location>
</feature>
<dbReference type="EMBL" id="PSQG01000028">
    <property type="protein sequence ID" value="RCH42022.1"/>
    <property type="molecule type" value="Genomic_DNA"/>
</dbReference>
<evidence type="ECO:0000256" key="1">
    <source>
        <dbReference type="SAM" id="Phobius"/>
    </source>
</evidence>
<comment type="caution">
    <text evidence="2">The sequence shown here is derived from an EMBL/GenBank/DDBJ whole genome shotgun (WGS) entry which is preliminary data.</text>
</comment>
<evidence type="ECO:0000313" key="2">
    <source>
        <dbReference type="EMBL" id="RCH42022.1"/>
    </source>
</evidence>
<sequence>MSLIEVLLSSAVIVAVIQYFQGEKNNKLQYITEERAKWRKEIKEIISEIRIADFQTIEKCLTDLGKNLNAYGYYPDGRYENDKLDFLKDEHIWREMDTIQKAANEHNMPNFEKSKKNLIHYLFLLLKFDWERSKQEIKGEKAIPISIVSFGMGVIICVFSRFPLKSMQENLINIFIFIIAFSLPYILLWVIYGIERMQILKAKDWYSKMDKVTLSFSLVGVELVAILILAWKWKNFEMIFLFVAIAVLLVPYLIISNQEMYRKYDVSVRKILERRN</sequence>
<feature type="transmembrane region" description="Helical" evidence="1">
    <location>
        <begin position="174"/>
        <end position="192"/>
    </location>
</feature>
<name>A0A367FU90_9FIRM</name>
<keyword evidence="1" id="KW-0812">Transmembrane</keyword>
<keyword evidence="1" id="KW-1133">Transmembrane helix</keyword>
<dbReference type="Proteomes" id="UP000253208">
    <property type="component" value="Unassembled WGS sequence"/>
</dbReference>
<dbReference type="RefSeq" id="WP_114002743.1">
    <property type="nucleotide sequence ID" value="NZ_PSQG01000028.1"/>
</dbReference>
<reference evidence="2 3" key="1">
    <citation type="submission" date="2018-02" db="EMBL/GenBank/DDBJ databases">
        <title>Complete genome sequencing of Faecalibacterium prausnitzii strains isolated from the human gut.</title>
        <authorList>
            <person name="Fitzgerald B.C."/>
            <person name="Shkoporov A.N."/>
            <person name="Ross P.R."/>
            <person name="Hill C."/>
        </authorList>
    </citation>
    <scope>NUCLEOTIDE SEQUENCE [LARGE SCALE GENOMIC DNA]</scope>
    <source>
        <strain evidence="2 3">APC942/31-1</strain>
    </source>
</reference>
<gene>
    <name evidence="2" type="ORF">C4886_15580</name>
</gene>
<feature type="transmembrane region" description="Helical" evidence="1">
    <location>
        <begin position="212"/>
        <end position="232"/>
    </location>
</feature>
<feature type="transmembrane region" description="Helical" evidence="1">
    <location>
        <begin position="142"/>
        <end position="162"/>
    </location>
</feature>